<comment type="caution">
    <text evidence="3">The sequence shown here is derived from an EMBL/GenBank/DDBJ whole genome shotgun (WGS) entry which is preliminary data.</text>
</comment>
<proteinExistence type="predicted"/>
<feature type="transmembrane region" description="Helical" evidence="2">
    <location>
        <begin position="20"/>
        <end position="40"/>
    </location>
</feature>
<gene>
    <name evidence="3" type="ORF">MBOU_21150</name>
</gene>
<dbReference type="Proteomes" id="UP000465360">
    <property type="component" value="Unassembled WGS sequence"/>
</dbReference>
<reference evidence="3 4" key="1">
    <citation type="journal article" date="2019" name="Emerg. Microbes Infect.">
        <title>Comprehensive subspecies identification of 175 nontuberculous mycobacteria species based on 7547 genomic profiles.</title>
        <authorList>
            <person name="Matsumoto Y."/>
            <person name="Kinjo T."/>
            <person name="Motooka D."/>
            <person name="Nabeya D."/>
            <person name="Jung N."/>
            <person name="Uechi K."/>
            <person name="Horii T."/>
            <person name="Iida T."/>
            <person name="Fujita J."/>
            <person name="Nakamura S."/>
        </authorList>
    </citation>
    <scope>NUCLEOTIDE SEQUENCE [LARGE SCALE GENOMIC DNA]</scope>
    <source>
        <strain evidence="3 4">JCM 30725</strain>
    </source>
</reference>
<feature type="region of interest" description="Disordered" evidence="1">
    <location>
        <begin position="124"/>
        <end position="231"/>
    </location>
</feature>
<feature type="transmembrane region" description="Helical" evidence="2">
    <location>
        <begin position="96"/>
        <end position="117"/>
    </location>
</feature>
<feature type="transmembrane region" description="Helical" evidence="2">
    <location>
        <begin position="61"/>
        <end position="84"/>
    </location>
</feature>
<dbReference type="AlphaFoldDB" id="A0A7I9YNI9"/>
<feature type="compositionally biased region" description="Polar residues" evidence="1">
    <location>
        <begin position="167"/>
        <end position="177"/>
    </location>
</feature>
<dbReference type="InterPro" id="IPR047958">
    <property type="entry name" value="B-4DMT-like"/>
</dbReference>
<dbReference type="EMBL" id="BLKZ01000001">
    <property type="protein sequence ID" value="GFG90073.1"/>
    <property type="molecule type" value="Genomic_DNA"/>
</dbReference>
<protein>
    <recommendedName>
        <fullName evidence="5">Transmembrane protein</fullName>
    </recommendedName>
</protein>
<evidence type="ECO:0000256" key="1">
    <source>
        <dbReference type="SAM" id="MobiDB-lite"/>
    </source>
</evidence>
<keyword evidence="2" id="KW-0812">Transmembrane</keyword>
<keyword evidence="2" id="KW-0472">Membrane</keyword>
<name>A0A7I9YNI9_MYCBU</name>
<feature type="compositionally biased region" description="Basic and acidic residues" evidence="1">
    <location>
        <begin position="180"/>
        <end position="231"/>
    </location>
</feature>
<keyword evidence="2" id="KW-1133">Transmembrane helix</keyword>
<evidence type="ECO:0008006" key="5">
    <source>
        <dbReference type="Google" id="ProtNLM"/>
    </source>
</evidence>
<evidence type="ECO:0000313" key="3">
    <source>
        <dbReference type="EMBL" id="GFG90073.1"/>
    </source>
</evidence>
<evidence type="ECO:0000256" key="2">
    <source>
        <dbReference type="SAM" id="Phobius"/>
    </source>
</evidence>
<accession>A0A7I9YNI9</accession>
<dbReference type="NCBIfam" id="NF037996">
    <property type="entry name" value="B-4DMT"/>
    <property type="match status" value="1"/>
</dbReference>
<feature type="compositionally biased region" description="Basic and acidic residues" evidence="1">
    <location>
        <begin position="130"/>
        <end position="155"/>
    </location>
</feature>
<sequence>MVVVRLFQGALINAWQSQSGLISLVLMLIYIVLAVAWGVLDGKADAKANPDPDRREDLAMVWLLSGLFAGVVSGLVAWIISLFYKGIYTGGLLSEVTTFAAFTALLIFVCAIIGVSVGRWQVDRSAPPPPKHDGSHDPAKQRGDGDVFSAVRDDDSPTGEIPRQGGDAQTEQRTSPVATAERDERTEVFRTGDDDKTQVIRTDEARTDQLETSKDDAPTEIIRTDRPDDKK</sequence>
<organism evidence="3 4">
    <name type="scientific">Mycobacterium bourgelatii</name>
    <dbReference type="NCBI Taxonomy" id="1273442"/>
    <lineage>
        <taxon>Bacteria</taxon>
        <taxon>Bacillati</taxon>
        <taxon>Actinomycetota</taxon>
        <taxon>Actinomycetes</taxon>
        <taxon>Mycobacteriales</taxon>
        <taxon>Mycobacteriaceae</taxon>
        <taxon>Mycobacterium</taxon>
    </lineage>
</organism>
<keyword evidence="4" id="KW-1185">Reference proteome</keyword>
<evidence type="ECO:0000313" key="4">
    <source>
        <dbReference type="Proteomes" id="UP000465360"/>
    </source>
</evidence>